<comment type="caution">
    <text evidence="1">The sequence shown here is derived from an EMBL/GenBank/DDBJ whole genome shotgun (WGS) entry which is preliminary data.</text>
</comment>
<dbReference type="OrthoDB" id="6580598at2759"/>
<gene>
    <name evidence="1" type="primary">WH47_07713</name>
    <name evidence="1" type="ORF">TNCT_519181</name>
</gene>
<dbReference type="AlphaFoldDB" id="A0A8X6L4P4"/>
<dbReference type="PANTHER" id="PTHR45913">
    <property type="entry name" value="EPM2A-INTERACTING PROTEIN 1"/>
    <property type="match status" value="1"/>
</dbReference>
<sequence>MPLSNSTASRRIDQMSEDIEMQLVEKLEIGKFSVQLDESTLSNSVCQAVLITYKRYVDKGHFAEEMLFCKLLQSTTTSKDIYNKLKTYLEANNIPVKNITSYAADGAPKMMKKKNGCLNFMRD</sequence>
<protein>
    <submittedName>
        <fullName evidence="1">SCAN domain-containing protein 3</fullName>
    </submittedName>
</protein>
<organism evidence="1 2">
    <name type="scientific">Trichonephila clavata</name>
    <name type="common">Joro spider</name>
    <name type="synonym">Nephila clavata</name>
    <dbReference type="NCBI Taxonomy" id="2740835"/>
    <lineage>
        <taxon>Eukaryota</taxon>
        <taxon>Metazoa</taxon>
        <taxon>Ecdysozoa</taxon>
        <taxon>Arthropoda</taxon>
        <taxon>Chelicerata</taxon>
        <taxon>Arachnida</taxon>
        <taxon>Araneae</taxon>
        <taxon>Araneomorphae</taxon>
        <taxon>Entelegynae</taxon>
        <taxon>Araneoidea</taxon>
        <taxon>Nephilidae</taxon>
        <taxon>Trichonephila</taxon>
    </lineage>
</organism>
<name>A0A8X6L4P4_TRICU</name>
<evidence type="ECO:0000313" key="1">
    <source>
        <dbReference type="EMBL" id="GFQ96379.1"/>
    </source>
</evidence>
<proteinExistence type="predicted"/>
<evidence type="ECO:0000313" key="2">
    <source>
        <dbReference type="Proteomes" id="UP000887116"/>
    </source>
</evidence>
<keyword evidence="2" id="KW-1185">Reference proteome</keyword>
<accession>A0A8X6L4P4</accession>
<dbReference type="PANTHER" id="PTHR45913:SF19">
    <property type="entry name" value="LOW QUALITY PROTEIN: ZINC FINGER BED DOMAIN-CONTAINING PROTEIN 5-LIKE"/>
    <property type="match status" value="1"/>
</dbReference>
<reference evidence="1" key="1">
    <citation type="submission" date="2020-07" db="EMBL/GenBank/DDBJ databases">
        <title>Multicomponent nature underlies the extraordinary mechanical properties of spider dragline silk.</title>
        <authorList>
            <person name="Kono N."/>
            <person name="Nakamura H."/>
            <person name="Mori M."/>
            <person name="Yoshida Y."/>
            <person name="Ohtoshi R."/>
            <person name="Malay A.D."/>
            <person name="Moran D.A.P."/>
            <person name="Tomita M."/>
            <person name="Numata K."/>
            <person name="Arakawa K."/>
        </authorList>
    </citation>
    <scope>NUCLEOTIDE SEQUENCE</scope>
</reference>
<dbReference type="Proteomes" id="UP000887116">
    <property type="component" value="Unassembled WGS sequence"/>
</dbReference>
<dbReference type="EMBL" id="BMAO01004705">
    <property type="protein sequence ID" value="GFQ96379.1"/>
    <property type="molecule type" value="Genomic_DNA"/>
</dbReference>